<comment type="caution">
    <text evidence="1">The sequence shown here is derived from an EMBL/GenBank/DDBJ whole genome shotgun (WGS) entry which is preliminary data.</text>
</comment>
<dbReference type="Proteomes" id="UP000681722">
    <property type="component" value="Unassembled WGS sequence"/>
</dbReference>
<accession>A0A815LZG8</accession>
<evidence type="ECO:0000313" key="2">
    <source>
        <dbReference type="EMBL" id="CAF4299527.1"/>
    </source>
</evidence>
<protein>
    <submittedName>
        <fullName evidence="1">Uncharacterized protein</fullName>
    </submittedName>
</protein>
<keyword evidence="3" id="KW-1185">Reference proteome</keyword>
<dbReference type="EMBL" id="CAJOBC010083297">
    <property type="protein sequence ID" value="CAF4299527.1"/>
    <property type="molecule type" value="Genomic_DNA"/>
</dbReference>
<dbReference type="EMBL" id="CAJNOQ010017873">
    <property type="protein sequence ID" value="CAF1410806.1"/>
    <property type="molecule type" value="Genomic_DNA"/>
</dbReference>
<dbReference type="AlphaFoldDB" id="A0A815LZG8"/>
<organism evidence="1 3">
    <name type="scientific">Didymodactylos carnosus</name>
    <dbReference type="NCBI Taxonomy" id="1234261"/>
    <lineage>
        <taxon>Eukaryota</taxon>
        <taxon>Metazoa</taxon>
        <taxon>Spiralia</taxon>
        <taxon>Gnathifera</taxon>
        <taxon>Rotifera</taxon>
        <taxon>Eurotatoria</taxon>
        <taxon>Bdelloidea</taxon>
        <taxon>Philodinida</taxon>
        <taxon>Philodinidae</taxon>
        <taxon>Didymodactylos</taxon>
    </lineage>
</organism>
<evidence type="ECO:0000313" key="3">
    <source>
        <dbReference type="Proteomes" id="UP000663829"/>
    </source>
</evidence>
<name>A0A815LZG8_9BILA</name>
<evidence type="ECO:0000313" key="1">
    <source>
        <dbReference type="EMBL" id="CAF1410806.1"/>
    </source>
</evidence>
<reference evidence="1" key="1">
    <citation type="submission" date="2021-02" db="EMBL/GenBank/DDBJ databases">
        <authorList>
            <person name="Nowell W R."/>
        </authorList>
    </citation>
    <scope>NUCLEOTIDE SEQUENCE</scope>
</reference>
<dbReference type="Proteomes" id="UP000663829">
    <property type="component" value="Unassembled WGS sequence"/>
</dbReference>
<sequence length="97" mass="11180">MACGGLVDYTIYHYKKVSSCNTSSYPDEDLSYVDSIRQLQHSIIDDSYAAIKKGRFSPYDNLRINSPHHSSDIITYRSFKENHQNTNNSNHTDYLRG</sequence>
<proteinExistence type="predicted"/>
<gene>
    <name evidence="1" type="ORF">GPM918_LOCUS33494</name>
    <name evidence="2" type="ORF">SRO942_LOCUS34178</name>
</gene>